<dbReference type="GO" id="GO:0008033">
    <property type="term" value="P:tRNA processing"/>
    <property type="evidence" value="ECO:0007669"/>
    <property type="project" value="UniProtKB-KW"/>
</dbReference>
<evidence type="ECO:0000256" key="2">
    <source>
        <dbReference type="ARBA" id="ARBA00022694"/>
    </source>
</evidence>
<dbReference type="Pfam" id="PF01951">
    <property type="entry name" value="Archease"/>
    <property type="match status" value="1"/>
</dbReference>
<evidence type="ECO:0000313" key="6">
    <source>
        <dbReference type="EMBL" id="AJF07673.1"/>
    </source>
</evidence>
<dbReference type="KEGG" id="gsb:GSUB_15500"/>
<dbReference type="OrthoDB" id="164090at2"/>
<keyword evidence="4" id="KW-0106">Calcium</keyword>
<comment type="similarity">
    <text evidence="1">Belongs to the archease family.</text>
</comment>
<dbReference type="PANTHER" id="PTHR12682:SF11">
    <property type="entry name" value="PROTEIN ARCHEASE"/>
    <property type="match status" value="1"/>
</dbReference>
<feature type="domain" description="Archease" evidence="5">
    <location>
        <begin position="5"/>
        <end position="137"/>
    </location>
</feature>
<reference evidence="6 7" key="1">
    <citation type="journal article" date="2015" name="Genome Announc.">
        <title>Genomes of Geoalkalibacter ferrihydriticus Z-0531T and Geoalkalibacter subterraneus Red1T, Two Haloalkaliphilic Metal-Reducing Deltaproteobacteria.</title>
        <authorList>
            <person name="Badalamenti J.P."/>
            <person name="Krajmalnik-Brown R."/>
            <person name="Torres C.I."/>
            <person name="Bond D.R."/>
        </authorList>
    </citation>
    <scope>NUCLEOTIDE SEQUENCE [LARGE SCALE GENOMIC DNA]</scope>
    <source>
        <strain evidence="6 7">Red1</strain>
    </source>
</reference>
<protein>
    <recommendedName>
        <fullName evidence="5">Archease domain-containing protein</fullName>
    </recommendedName>
</protein>
<evidence type="ECO:0000259" key="5">
    <source>
        <dbReference type="Pfam" id="PF01951"/>
    </source>
</evidence>
<dbReference type="GO" id="GO:0046872">
    <property type="term" value="F:metal ion binding"/>
    <property type="evidence" value="ECO:0007669"/>
    <property type="project" value="UniProtKB-KW"/>
</dbReference>
<dbReference type="InterPro" id="IPR036820">
    <property type="entry name" value="Archease_dom_sf"/>
</dbReference>
<dbReference type="InterPro" id="IPR002804">
    <property type="entry name" value="Archease"/>
</dbReference>
<dbReference type="SUPFAM" id="SSF69819">
    <property type="entry name" value="MTH1598-like"/>
    <property type="match status" value="1"/>
</dbReference>
<accession>A0A0B5FJW9</accession>
<name>A0A0B5FJW9_9BACT</name>
<dbReference type="Proteomes" id="UP000035036">
    <property type="component" value="Chromosome"/>
</dbReference>
<keyword evidence="2" id="KW-0819">tRNA processing</keyword>
<evidence type="ECO:0000256" key="3">
    <source>
        <dbReference type="ARBA" id="ARBA00022723"/>
    </source>
</evidence>
<dbReference type="PANTHER" id="PTHR12682">
    <property type="entry name" value="ARCHEASE"/>
    <property type="match status" value="1"/>
</dbReference>
<evidence type="ECO:0000256" key="4">
    <source>
        <dbReference type="ARBA" id="ARBA00022837"/>
    </source>
</evidence>
<dbReference type="HOGENOM" id="CLU_111362_3_0_7"/>
<dbReference type="AlphaFoldDB" id="A0A0B5FJW9"/>
<dbReference type="RefSeq" id="WP_040201625.1">
    <property type="nucleotide sequence ID" value="NZ_CP010311.1"/>
</dbReference>
<evidence type="ECO:0000256" key="1">
    <source>
        <dbReference type="ARBA" id="ARBA00007963"/>
    </source>
</evidence>
<dbReference type="InterPro" id="IPR023572">
    <property type="entry name" value="Archease_dom"/>
</dbReference>
<gene>
    <name evidence="6" type="ORF">GSUB_15500</name>
</gene>
<keyword evidence="7" id="KW-1185">Reference proteome</keyword>
<organism evidence="6 7">
    <name type="scientific">Geoalkalibacter subterraneus</name>
    <dbReference type="NCBI Taxonomy" id="483547"/>
    <lineage>
        <taxon>Bacteria</taxon>
        <taxon>Pseudomonadati</taxon>
        <taxon>Thermodesulfobacteriota</taxon>
        <taxon>Desulfuromonadia</taxon>
        <taxon>Desulfuromonadales</taxon>
        <taxon>Geoalkalibacteraceae</taxon>
        <taxon>Geoalkalibacter</taxon>
    </lineage>
</organism>
<dbReference type="EMBL" id="CP010311">
    <property type="protein sequence ID" value="AJF07673.1"/>
    <property type="molecule type" value="Genomic_DNA"/>
</dbReference>
<keyword evidence="3" id="KW-0479">Metal-binding</keyword>
<sequence>MNRHRQIEHTADLGLEIWGDSRSELFAQAACALREVIVAEAPVNPRETQEIEVSGSDDAELLVAWLSELLFLFECRGFLPSECKLEFGENCLRAQVKGEPFDPQRHPLEREIKAITHHQVLVEEKDGQWHARVYVDI</sequence>
<dbReference type="Gene3D" id="3.55.10.10">
    <property type="entry name" value="Archease domain"/>
    <property type="match status" value="1"/>
</dbReference>
<proteinExistence type="inferred from homology"/>
<evidence type="ECO:0000313" key="7">
    <source>
        <dbReference type="Proteomes" id="UP000035036"/>
    </source>
</evidence>
<dbReference type="STRING" id="483547.GSUB_15500"/>